<organism evidence="2 3">
    <name type="scientific">Armillaria solidipes</name>
    <dbReference type="NCBI Taxonomy" id="1076256"/>
    <lineage>
        <taxon>Eukaryota</taxon>
        <taxon>Fungi</taxon>
        <taxon>Dikarya</taxon>
        <taxon>Basidiomycota</taxon>
        <taxon>Agaricomycotina</taxon>
        <taxon>Agaricomycetes</taxon>
        <taxon>Agaricomycetidae</taxon>
        <taxon>Agaricales</taxon>
        <taxon>Marasmiineae</taxon>
        <taxon>Physalacriaceae</taxon>
        <taxon>Armillaria</taxon>
    </lineage>
</organism>
<feature type="region of interest" description="Disordered" evidence="1">
    <location>
        <begin position="404"/>
        <end position="424"/>
    </location>
</feature>
<dbReference type="EMBL" id="KZ293502">
    <property type="protein sequence ID" value="PBK59529.1"/>
    <property type="molecule type" value="Genomic_DNA"/>
</dbReference>
<dbReference type="AlphaFoldDB" id="A0A2H3AKV9"/>
<accession>A0A2H3AKV9</accession>
<feature type="compositionally biased region" description="Polar residues" evidence="1">
    <location>
        <begin position="404"/>
        <end position="415"/>
    </location>
</feature>
<evidence type="ECO:0000313" key="2">
    <source>
        <dbReference type="EMBL" id="PBK59529.1"/>
    </source>
</evidence>
<evidence type="ECO:0000313" key="3">
    <source>
        <dbReference type="Proteomes" id="UP000218334"/>
    </source>
</evidence>
<dbReference type="Proteomes" id="UP000218334">
    <property type="component" value="Unassembled WGS sequence"/>
</dbReference>
<protein>
    <submittedName>
        <fullName evidence="2">Uncharacterized protein</fullName>
    </submittedName>
</protein>
<reference evidence="3" key="1">
    <citation type="journal article" date="2017" name="Nat. Ecol. Evol.">
        <title>Genome expansion and lineage-specific genetic innovations in the forest pathogenic fungi Armillaria.</title>
        <authorList>
            <person name="Sipos G."/>
            <person name="Prasanna A.N."/>
            <person name="Walter M.C."/>
            <person name="O'Connor E."/>
            <person name="Balint B."/>
            <person name="Krizsan K."/>
            <person name="Kiss B."/>
            <person name="Hess J."/>
            <person name="Varga T."/>
            <person name="Slot J."/>
            <person name="Riley R."/>
            <person name="Boka B."/>
            <person name="Rigling D."/>
            <person name="Barry K."/>
            <person name="Lee J."/>
            <person name="Mihaltcheva S."/>
            <person name="LaButti K."/>
            <person name="Lipzen A."/>
            <person name="Waldron R."/>
            <person name="Moloney N.M."/>
            <person name="Sperisen C."/>
            <person name="Kredics L."/>
            <person name="Vagvoelgyi C."/>
            <person name="Patrignani A."/>
            <person name="Fitzpatrick D."/>
            <person name="Nagy I."/>
            <person name="Doyle S."/>
            <person name="Anderson J.B."/>
            <person name="Grigoriev I.V."/>
            <person name="Gueldener U."/>
            <person name="Muensterkoetter M."/>
            <person name="Nagy L.G."/>
        </authorList>
    </citation>
    <scope>NUCLEOTIDE SEQUENCE [LARGE SCALE GENOMIC DNA]</scope>
    <source>
        <strain evidence="3">28-4</strain>
    </source>
</reference>
<gene>
    <name evidence="2" type="ORF">ARMSODRAFT_982937</name>
</gene>
<evidence type="ECO:0000256" key="1">
    <source>
        <dbReference type="SAM" id="MobiDB-lite"/>
    </source>
</evidence>
<sequence length="843" mass="95270">YKKELYVYRNATCSVTATADIAFKICNEDPITLAFNPQLKYNAGDNVLGCDVHCHLMATTVCDQAARKKQRATYLYFSKDCGIWTLYRMPLDVQKQLGWRAASDFEKESKLLEVIKRSKSEWVVGPLDFCGIPLVQKLGNRQYIYYVKYLGDNTSNPAPPSYRLLQDMKYQLMGRIRIVVNQAKKDGTWQPGHWKSRVTGYILHSAKKSYIQMNKNGTPCLHSKHAKLINGHHERAHARHMEVKLLFLRDSNGVDEAVSAVDSISPVVSHSMGAGSITLADSDPSLVMGPLSVHTRMIVKASFLCWPHPLSELTPCHTVTVKWQAKHAAIKRVQSSIANPQALLLKKMWHGGACNILIGTPFILPMAFTQSAQKLISWGSPRSKENLAFFMDPNSSFQPPNLSTQNFVGSTSPTTMREAGSEGDDGEVSAAVQVVRLGCKTRLSGGVITVSIRPRLVEGRLPDGHGVPILRSSLTELGWIQFCPYCQGGPSFKINQRGKYSGRIVEYSKTKEQQEWVKMVELWSLNADGITFPFFPGVRDPNFAHYKLPPMFHRLDGHLGPFDCTEHPQEFHVDVPWLLFMEPYSRVVEWANVLPALELKQDDICSVDEDLIEDLLHRNYCLDLQLWSIKEKLRRQGTPNTSIPDFPKPGVIHRLTGTASYQHILQCIVTIQRGLRRKNTCIKYYSILSRSESVPLSEFFKNQPIPAANMGFIGLWGNSLNREQLAWYHNVGKVPVYFSHQLTIEEMADILESSTYEPAALNIVKQRFSPDSLYDEFAINKGCELILEGMPSGACKPKNQNFNPHTPFSSSRSQGYMQMREPRSDEAVKQYLKRIRHGYHAYA</sequence>
<keyword evidence="3" id="KW-1185">Reference proteome</keyword>
<proteinExistence type="predicted"/>
<feature type="non-terminal residue" evidence="2">
    <location>
        <position position="1"/>
    </location>
</feature>
<name>A0A2H3AKV9_9AGAR</name>